<evidence type="ECO:0000256" key="8">
    <source>
        <dbReference type="RuleBase" id="RU361277"/>
    </source>
</evidence>
<dbReference type="SMART" id="SM00829">
    <property type="entry name" value="PKS_ER"/>
    <property type="match status" value="1"/>
</dbReference>
<keyword evidence="4 8" id="KW-0862">Zinc</keyword>
<feature type="domain" description="Enoyl reductase (ER)" evidence="9">
    <location>
        <begin position="11"/>
        <end position="289"/>
    </location>
</feature>
<proteinExistence type="inferred from homology"/>
<evidence type="ECO:0000256" key="3">
    <source>
        <dbReference type="ARBA" id="ARBA00022723"/>
    </source>
</evidence>
<evidence type="ECO:0000256" key="6">
    <source>
        <dbReference type="ARBA" id="ARBA00026132"/>
    </source>
</evidence>
<comment type="cofactor">
    <cofactor evidence="1 8">
        <name>Zn(2+)</name>
        <dbReference type="ChEBI" id="CHEBI:29105"/>
    </cofactor>
</comment>
<dbReference type="InterPro" id="IPR013149">
    <property type="entry name" value="ADH-like_C"/>
</dbReference>
<dbReference type="InterPro" id="IPR011032">
    <property type="entry name" value="GroES-like_sf"/>
</dbReference>
<dbReference type="PANTHER" id="PTHR43161:SF9">
    <property type="entry name" value="SORBITOL DEHYDROGENASE"/>
    <property type="match status" value="1"/>
</dbReference>
<evidence type="ECO:0000313" key="11">
    <source>
        <dbReference type="Proteomes" id="UP001217089"/>
    </source>
</evidence>
<evidence type="ECO:0000256" key="1">
    <source>
        <dbReference type="ARBA" id="ARBA00001947"/>
    </source>
</evidence>
<dbReference type="EMBL" id="JARBDR010000903">
    <property type="protein sequence ID" value="KAJ8304047.1"/>
    <property type="molecule type" value="Genomic_DNA"/>
</dbReference>
<protein>
    <recommendedName>
        <fullName evidence="6">Sorbitol dehydrogenase</fullName>
    </recommendedName>
    <alternativeName>
        <fullName evidence="7">Polyol dehydrogenase</fullName>
    </alternativeName>
</protein>
<gene>
    <name evidence="10" type="ORF">KUTeg_017630</name>
</gene>
<evidence type="ECO:0000313" key="10">
    <source>
        <dbReference type="EMBL" id="KAJ8304047.1"/>
    </source>
</evidence>
<dbReference type="Pfam" id="PF08240">
    <property type="entry name" value="ADH_N"/>
    <property type="match status" value="1"/>
</dbReference>
<name>A0ABQ9EKC7_TEGGR</name>
<sequence>MADNLTAVVYGPKDFRMEMWERPEPGEKEVQISVQNCGLCATDIEVYRHAEIKGLDIEMPWILGHEASGIITKLGKGVTSLKVGDRVATESLRICRHCDLCKSGHYNMCNVKNFGKCFTRYMVLPADFCHKLPDNVDFESAALAEPLCVAVRICTRSGIKLGDHVLILGSDLRPERLEHAKRLGADNTFLVKNQSIPELVDELVKLIGKKPDVVIECVGIKATVELGMKITKPTGCFLVAGVGTTSIEVPLFETVLNEIDIRGTAAYANHYPQALSLLSTGRVNMKSMITHRFPLEKVE</sequence>
<evidence type="ECO:0000256" key="7">
    <source>
        <dbReference type="ARBA" id="ARBA00032485"/>
    </source>
</evidence>
<dbReference type="PANTHER" id="PTHR43161">
    <property type="entry name" value="SORBITOL DEHYDROGENASE"/>
    <property type="match status" value="1"/>
</dbReference>
<evidence type="ECO:0000256" key="5">
    <source>
        <dbReference type="ARBA" id="ARBA00023002"/>
    </source>
</evidence>
<keyword evidence="5" id="KW-0560">Oxidoreductase</keyword>
<dbReference type="InterPro" id="IPR020843">
    <property type="entry name" value="ER"/>
</dbReference>
<keyword evidence="11" id="KW-1185">Reference proteome</keyword>
<keyword evidence="3 8" id="KW-0479">Metal-binding</keyword>
<evidence type="ECO:0000256" key="4">
    <source>
        <dbReference type="ARBA" id="ARBA00022833"/>
    </source>
</evidence>
<comment type="similarity">
    <text evidence="2 8">Belongs to the zinc-containing alcohol dehydrogenase family.</text>
</comment>
<organism evidence="10 11">
    <name type="scientific">Tegillarca granosa</name>
    <name type="common">Malaysian cockle</name>
    <name type="synonym">Anadara granosa</name>
    <dbReference type="NCBI Taxonomy" id="220873"/>
    <lineage>
        <taxon>Eukaryota</taxon>
        <taxon>Metazoa</taxon>
        <taxon>Spiralia</taxon>
        <taxon>Lophotrochozoa</taxon>
        <taxon>Mollusca</taxon>
        <taxon>Bivalvia</taxon>
        <taxon>Autobranchia</taxon>
        <taxon>Pteriomorphia</taxon>
        <taxon>Arcoida</taxon>
        <taxon>Arcoidea</taxon>
        <taxon>Arcidae</taxon>
        <taxon>Tegillarca</taxon>
    </lineage>
</organism>
<dbReference type="PROSITE" id="PS00059">
    <property type="entry name" value="ADH_ZINC"/>
    <property type="match status" value="1"/>
</dbReference>
<dbReference type="InterPro" id="IPR002328">
    <property type="entry name" value="ADH_Zn_CS"/>
</dbReference>
<accession>A0ABQ9EKC7</accession>
<dbReference type="Gene3D" id="3.90.180.10">
    <property type="entry name" value="Medium-chain alcohol dehydrogenases, catalytic domain"/>
    <property type="match status" value="2"/>
</dbReference>
<reference evidence="10 11" key="1">
    <citation type="submission" date="2022-12" db="EMBL/GenBank/DDBJ databases">
        <title>Chromosome-level genome of Tegillarca granosa.</title>
        <authorList>
            <person name="Kim J."/>
        </authorList>
    </citation>
    <scope>NUCLEOTIDE SEQUENCE [LARGE SCALE GENOMIC DNA]</scope>
    <source>
        <strain evidence="10">Teg-2019</strain>
        <tissue evidence="10">Adductor muscle</tissue>
    </source>
</reference>
<dbReference type="InterPro" id="IPR013154">
    <property type="entry name" value="ADH-like_N"/>
</dbReference>
<dbReference type="Proteomes" id="UP001217089">
    <property type="component" value="Unassembled WGS sequence"/>
</dbReference>
<dbReference type="InterPro" id="IPR036291">
    <property type="entry name" value="NAD(P)-bd_dom_sf"/>
</dbReference>
<dbReference type="SUPFAM" id="SSF50129">
    <property type="entry name" value="GroES-like"/>
    <property type="match status" value="1"/>
</dbReference>
<comment type="caution">
    <text evidence="10">The sequence shown here is derived from an EMBL/GenBank/DDBJ whole genome shotgun (WGS) entry which is preliminary data.</text>
</comment>
<dbReference type="Gene3D" id="3.40.50.720">
    <property type="entry name" value="NAD(P)-binding Rossmann-like Domain"/>
    <property type="match status" value="2"/>
</dbReference>
<dbReference type="SUPFAM" id="SSF51735">
    <property type="entry name" value="NAD(P)-binding Rossmann-fold domains"/>
    <property type="match status" value="1"/>
</dbReference>
<evidence type="ECO:0000259" key="9">
    <source>
        <dbReference type="SMART" id="SM00829"/>
    </source>
</evidence>
<evidence type="ECO:0000256" key="2">
    <source>
        <dbReference type="ARBA" id="ARBA00008072"/>
    </source>
</evidence>
<dbReference type="Pfam" id="PF00107">
    <property type="entry name" value="ADH_zinc_N"/>
    <property type="match status" value="1"/>
</dbReference>